<dbReference type="PANTHER" id="PTHR47431:SF5">
    <property type="entry name" value="ZN(II)2CYS6 TRANSCRIPTION FACTOR (EUROFUNG)"/>
    <property type="match status" value="1"/>
</dbReference>
<evidence type="ECO:0000313" key="8">
    <source>
        <dbReference type="EMBL" id="KAF7156172.1"/>
    </source>
</evidence>
<evidence type="ECO:0000256" key="1">
    <source>
        <dbReference type="ARBA" id="ARBA00023015"/>
    </source>
</evidence>
<evidence type="ECO:0000256" key="4">
    <source>
        <dbReference type="ARBA" id="ARBA00023242"/>
    </source>
</evidence>
<keyword evidence="9" id="KW-1185">Reference proteome</keyword>
<dbReference type="InterPro" id="IPR036864">
    <property type="entry name" value="Zn2-C6_fun-type_DNA-bd_sf"/>
</dbReference>
<dbReference type="SMART" id="SM00066">
    <property type="entry name" value="GAL4"/>
    <property type="match status" value="1"/>
</dbReference>
<dbReference type="PROSITE" id="PS50048">
    <property type="entry name" value="ZN2_CY6_FUNGAL_2"/>
    <property type="match status" value="1"/>
</dbReference>
<name>A0A8H6PKX1_9EURO</name>
<accession>A0A8H6PKX1</accession>
<dbReference type="SUPFAM" id="SSF57701">
    <property type="entry name" value="Zn2/Cys6 DNA-binding domain"/>
    <property type="match status" value="1"/>
</dbReference>
<reference evidence="8" key="1">
    <citation type="submission" date="2020-06" db="EMBL/GenBank/DDBJ databases">
        <title>Draft genome sequences of strains closely related to Aspergillus parafelis and Aspergillus hiratsukae.</title>
        <authorList>
            <person name="Dos Santos R.A.C."/>
            <person name="Rivero-Menendez O."/>
            <person name="Steenwyk J.L."/>
            <person name="Mead M.E."/>
            <person name="Goldman G.H."/>
            <person name="Alastruey-Izquierdo A."/>
            <person name="Rokas A."/>
        </authorList>
    </citation>
    <scope>NUCLEOTIDE SEQUENCE</scope>
    <source>
        <strain evidence="7">CNM-CM5793</strain>
        <strain evidence="8">CNM-CM6106</strain>
    </source>
</reference>
<organism evidence="8 10">
    <name type="scientific">Aspergillus hiratsukae</name>
    <dbReference type="NCBI Taxonomy" id="1194566"/>
    <lineage>
        <taxon>Eukaryota</taxon>
        <taxon>Fungi</taxon>
        <taxon>Dikarya</taxon>
        <taxon>Ascomycota</taxon>
        <taxon>Pezizomycotina</taxon>
        <taxon>Eurotiomycetes</taxon>
        <taxon>Eurotiomycetidae</taxon>
        <taxon>Eurotiales</taxon>
        <taxon>Aspergillaceae</taxon>
        <taxon>Aspergillus</taxon>
        <taxon>Aspergillus subgen. Fumigati</taxon>
    </lineage>
</organism>
<evidence type="ECO:0000256" key="5">
    <source>
        <dbReference type="SAM" id="MobiDB-lite"/>
    </source>
</evidence>
<feature type="compositionally biased region" description="Basic residues" evidence="5">
    <location>
        <begin position="43"/>
        <end position="54"/>
    </location>
</feature>
<dbReference type="GO" id="GO:0003677">
    <property type="term" value="F:DNA binding"/>
    <property type="evidence" value="ECO:0007669"/>
    <property type="project" value="UniProtKB-KW"/>
</dbReference>
<dbReference type="CDD" id="cd00067">
    <property type="entry name" value="GAL4"/>
    <property type="match status" value="1"/>
</dbReference>
<feature type="compositionally biased region" description="Polar residues" evidence="5">
    <location>
        <begin position="74"/>
        <end position="110"/>
    </location>
</feature>
<evidence type="ECO:0000313" key="7">
    <source>
        <dbReference type="EMBL" id="KAF7114731.1"/>
    </source>
</evidence>
<dbReference type="Proteomes" id="UP000662466">
    <property type="component" value="Unassembled WGS sequence"/>
</dbReference>
<dbReference type="GO" id="GO:0008270">
    <property type="term" value="F:zinc ion binding"/>
    <property type="evidence" value="ECO:0007669"/>
    <property type="project" value="InterPro"/>
</dbReference>
<keyword evidence="4" id="KW-0539">Nucleus</keyword>
<dbReference type="GO" id="GO:0000981">
    <property type="term" value="F:DNA-binding transcription factor activity, RNA polymerase II-specific"/>
    <property type="evidence" value="ECO:0007669"/>
    <property type="project" value="InterPro"/>
</dbReference>
<gene>
    <name evidence="7" type="ORF">CNMCM5793_009682</name>
    <name evidence="8" type="ORF">CNMCM6106_009237</name>
</gene>
<dbReference type="InterPro" id="IPR001138">
    <property type="entry name" value="Zn2Cys6_DnaBD"/>
</dbReference>
<dbReference type="Pfam" id="PF00172">
    <property type="entry name" value="Zn_clus"/>
    <property type="match status" value="1"/>
</dbReference>
<feature type="region of interest" description="Disordered" evidence="5">
    <location>
        <begin position="43"/>
        <end position="130"/>
    </location>
</feature>
<dbReference type="PROSITE" id="PS00463">
    <property type="entry name" value="ZN2_CY6_FUNGAL_1"/>
    <property type="match status" value="1"/>
</dbReference>
<dbReference type="OrthoDB" id="2123952at2759"/>
<dbReference type="EMBL" id="JACBAD010002122">
    <property type="protein sequence ID" value="KAF7114731.1"/>
    <property type="molecule type" value="Genomic_DNA"/>
</dbReference>
<feature type="domain" description="Zn(2)-C6 fungal-type" evidence="6">
    <location>
        <begin position="12"/>
        <end position="41"/>
    </location>
</feature>
<sequence length="620" mass="68344">MDDRINRPVKAACLACRASKTRCDGRNPCRPCTLRDRICTYRPSRRGGPRRGHRQSAIESTPLPPSQAAAISHVPQSTPSLTDESTLTPVDSSLWSAETPFSSLGRNQDPNGALKDVWSPPHTDTQSELQGPVLRVYTSEEEIQNAYYHFVHPCLPLLPPPSTSSLPQDNPHVFQPSHGLAGTVELSCLPYQPTSSLSLALSAILAMIPPPQGRNQSEPCSVWLRRSYAQLFAQAALRMAEKDIEDFTGDWPSSDGLAEGRNFHPQLPTQLHPILALIVLSLYELCQCGNKSRMRMRANQAITTAMDYALHQLDENATEAQRRAWWTAVVVMYHSAANNDSPWSLLLKAQDAIVSVCALMRPLTAKSQHGSPALDLREQACRLDRDILSLAADCNLEPEAAGDDQAENLAASSLWKTACAMTHTARVKLHRYRAFSDIPIFLEKHCDLTFLKLDAFPSHSAPFAAPSDLDSTFPFTQDESSIICLKSSLAISRALAGPPHPGLLPVDTAELDEPRISSNTTGYTGSLPFFKCAAMQASYVLYMLVHRVRAALSSKRLSVCYPLLNHPEPVTEVQDANRLIEELRNGAHCMILCMKRDLIFEGIGGMIRDLDAAYFSLFPN</sequence>
<comment type="caution">
    <text evidence="8">The sequence shown here is derived from an EMBL/GenBank/DDBJ whole genome shotgun (WGS) entry which is preliminary data.</text>
</comment>
<keyword evidence="1" id="KW-0805">Transcription regulation</keyword>
<dbReference type="PANTHER" id="PTHR47431">
    <property type="entry name" value="ZN(II)2CYS6 TRANSCRIPTION FACTOR (EUROFUNG)-RELATED"/>
    <property type="match status" value="1"/>
</dbReference>
<protein>
    <recommendedName>
        <fullName evidence="6">Zn(2)-C6 fungal-type domain-containing protein</fullName>
    </recommendedName>
</protein>
<dbReference type="Proteomes" id="UP000630445">
    <property type="component" value="Unassembled WGS sequence"/>
</dbReference>
<evidence type="ECO:0000313" key="9">
    <source>
        <dbReference type="Proteomes" id="UP000630445"/>
    </source>
</evidence>
<keyword evidence="2" id="KW-0238">DNA-binding</keyword>
<evidence type="ECO:0000259" key="6">
    <source>
        <dbReference type="PROSITE" id="PS50048"/>
    </source>
</evidence>
<dbReference type="EMBL" id="JACBAF010002313">
    <property type="protein sequence ID" value="KAF7156172.1"/>
    <property type="molecule type" value="Genomic_DNA"/>
</dbReference>
<keyword evidence="3" id="KW-0804">Transcription</keyword>
<evidence type="ECO:0000256" key="3">
    <source>
        <dbReference type="ARBA" id="ARBA00023163"/>
    </source>
</evidence>
<dbReference type="Gene3D" id="4.10.240.10">
    <property type="entry name" value="Zn(2)-C6 fungal-type DNA-binding domain"/>
    <property type="match status" value="1"/>
</dbReference>
<dbReference type="AlphaFoldDB" id="A0A8H6PKX1"/>
<proteinExistence type="predicted"/>
<evidence type="ECO:0000256" key="2">
    <source>
        <dbReference type="ARBA" id="ARBA00023125"/>
    </source>
</evidence>
<evidence type="ECO:0000313" key="10">
    <source>
        <dbReference type="Proteomes" id="UP000662466"/>
    </source>
</evidence>